<dbReference type="Proteomes" id="UP000887013">
    <property type="component" value="Unassembled WGS sequence"/>
</dbReference>
<dbReference type="AlphaFoldDB" id="A0A8X6Q982"/>
<gene>
    <name evidence="1" type="ORF">NPIL_382071</name>
</gene>
<evidence type="ECO:0000313" key="2">
    <source>
        <dbReference type="Proteomes" id="UP000887013"/>
    </source>
</evidence>
<sequence>MDNPAQGKRKKQKRRQWNVFDSIFREVHNVSSGFRNEFLFSRVNGRHERSAAGSEGQHVFIWYLGGRKHQGT</sequence>
<keyword evidence="2" id="KW-1185">Reference proteome</keyword>
<feature type="non-terminal residue" evidence="1">
    <location>
        <position position="72"/>
    </location>
</feature>
<proteinExistence type="predicted"/>
<organism evidence="1 2">
    <name type="scientific">Nephila pilipes</name>
    <name type="common">Giant wood spider</name>
    <name type="synonym">Nephila maculata</name>
    <dbReference type="NCBI Taxonomy" id="299642"/>
    <lineage>
        <taxon>Eukaryota</taxon>
        <taxon>Metazoa</taxon>
        <taxon>Ecdysozoa</taxon>
        <taxon>Arthropoda</taxon>
        <taxon>Chelicerata</taxon>
        <taxon>Arachnida</taxon>
        <taxon>Araneae</taxon>
        <taxon>Araneomorphae</taxon>
        <taxon>Entelegynae</taxon>
        <taxon>Araneoidea</taxon>
        <taxon>Nephilidae</taxon>
        <taxon>Nephila</taxon>
    </lineage>
</organism>
<comment type="caution">
    <text evidence="1">The sequence shown here is derived from an EMBL/GenBank/DDBJ whole genome shotgun (WGS) entry which is preliminary data.</text>
</comment>
<protein>
    <submittedName>
        <fullName evidence="1">Uncharacterized protein</fullName>
    </submittedName>
</protein>
<dbReference type="EMBL" id="BMAW01125466">
    <property type="protein sequence ID" value="GFU12429.1"/>
    <property type="molecule type" value="Genomic_DNA"/>
</dbReference>
<reference evidence="1" key="1">
    <citation type="submission" date="2020-08" db="EMBL/GenBank/DDBJ databases">
        <title>Multicomponent nature underlies the extraordinary mechanical properties of spider dragline silk.</title>
        <authorList>
            <person name="Kono N."/>
            <person name="Nakamura H."/>
            <person name="Mori M."/>
            <person name="Yoshida Y."/>
            <person name="Ohtoshi R."/>
            <person name="Malay A.D."/>
            <person name="Moran D.A.P."/>
            <person name="Tomita M."/>
            <person name="Numata K."/>
            <person name="Arakawa K."/>
        </authorList>
    </citation>
    <scope>NUCLEOTIDE SEQUENCE</scope>
</reference>
<accession>A0A8X6Q982</accession>
<evidence type="ECO:0000313" key="1">
    <source>
        <dbReference type="EMBL" id="GFU12429.1"/>
    </source>
</evidence>
<name>A0A8X6Q982_NEPPI</name>